<organism evidence="1">
    <name type="scientific">bioreactor metagenome</name>
    <dbReference type="NCBI Taxonomy" id="1076179"/>
    <lineage>
        <taxon>unclassified sequences</taxon>
        <taxon>metagenomes</taxon>
        <taxon>ecological metagenomes</taxon>
    </lineage>
</organism>
<proteinExistence type="predicted"/>
<dbReference type="AlphaFoldDB" id="A0A645HPY9"/>
<protein>
    <submittedName>
        <fullName evidence="1">Uncharacterized protein</fullName>
    </submittedName>
</protein>
<reference evidence="1" key="1">
    <citation type="submission" date="2019-08" db="EMBL/GenBank/DDBJ databases">
        <authorList>
            <person name="Kucharzyk K."/>
            <person name="Murdoch R.W."/>
            <person name="Higgins S."/>
            <person name="Loffler F."/>
        </authorList>
    </citation>
    <scope>NUCLEOTIDE SEQUENCE</scope>
</reference>
<name>A0A645HPY9_9ZZZZ</name>
<evidence type="ECO:0000313" key="1">
    <source>
        <dbReference type="EMBL" id="MPN41125.1"/>
    </source>
</evidence>
<accession>A0A645HPY9</accession>
<sequence>MREPWFQSAAKQFIKLVQRCLASHGDVIDLVQRIRVEDSTCQEVGLNHITYVAEVTTGFSVPVDLNCFPADQSRYPLGNDSRVGTLWILAGAKDIEITQTDAPHPIASGEHGGVKLVHPFRESIR</sequence>
<gene>
    <name evidence="1" type="ORF">SDC9_188667</name>
</gene>
<dbReference type="EMBL" id="VSSQ01097979">
    <property type="protein sequence ID" value="MPN41125.1"/>
    <property type="molecule type" value="Genomic_DNA"/>
</dbReference>
<comment type="caution">
    <text evidence="1">The sequence shown here is derived from an EMBL/GenBank/DDBJ whole genome shotgun (WGS) entry which is preliminary data.</text>
</comment>